<comment type="caution">
    <text evidence="1">The sequence shown here is derived from an EMBL/GenBank/DDBJ whole genome shotgun (WGS) entry which is preliminary data.</text>
</comment>
<name>A0A8J3Z7A6_9ACTN</name>
<reference evidence="1" key="1">
    <citation type="submission" date="2021-01" db="EMBL/GenBank/DDBJ databases">
        <title>Whole genome shotgun sequence of Virgisporangium aurantiacum NBRC 16421.</title>
        <authorList>
            <person name="Komaki H."/>
            <person name="Tamura T."/>
        </authorList>
    </citation>
    <scope>NUCLEOTIDE SEQUENCE</scope>
    <source>
        <strain evidence="1">NBRC 16421</strain>
    </source>
</reference>
<sequence>MPGRIAVRGRVRRVLVEGNRFVEGAIDEEVARHDVGQVTGVKS</sequence>
<gene>
    <name evidence="1" type="ORF">Vau01_052280</name>
</gene>
<organism evidence="1 2">
    <name type="scientific">Virgisporangium aurantiacum</name>
    <dbReference type="NCBI Taxonomy" id="175570"/>
    <lineage>
        <taxon>Bacteria</taxon>
        <taxon>Bacillati</taxon>
        <taxon>Actinomycetota</taxon>
        <taxon>Actinomycetes</taxon>
        <taxon>Micromonosporales</taxon>
        <taxon>Micromonosporaceae</taxon>
        <taxon>Virgisporangium</taxon>
    </lineage>
</organism>
<keyword evidence="2" id="KW-1185">Reference proteome</keyword>
<accession>A0A8J3Z7A6</accession>
<protein>
    <submittedName>
        <fullName evidence="1">Uncharacterized protein</fullName>
    </submittedName>
</protein>
<evidence type="ECO:0000313" key="1">
    <source>
        <dbReference type="EMBL" id="GIJ57712.1"/>
    </source>
</evidence>
<proteinExistence type="predicted"/>
<dbReference type="Proteomes" id="UP000612585">
    <property type="component" value="Unassembled WGS sequence"/>
</dbReference>
<dbReference type="RefSeq" id="WP_275423958.1">
    <property type="nucleotide sequence ID" value="NZ_BOPG01000033.1"/>
</dbReference>
<dbReference type="EMBL" id="BOPG01000033">
    <property type="protein sequence ID" value="GIJ57712.1"/>
    <property type="molecule type" value="Genomic_DNA"/>
</dbReference>
<evidence type="ECO:0000313" key="2">
    <source>
        <dbReference type="Proteomes" id="UP000612585"/>
    </source>
</evidence>
<dbReference type="AlphaFoldDB" id="A0A8J3Z7A6"/>